<gene>
    <name evidence="3" type="ORF">ECRASSUSDP1_LOCUS10104</name>
</gene>
<dbReference type="PANTHER" id="PTHR43215">
    <property type="entry name" value="RADIAL SPOKE HEAD 1 HOMOLOG"/>
    <property type="match status" value="1"/>
</dbReference>
<keyword evidence="1" id="KW-0677">Repeat</keyword>
<evidence type="ECO:0000313" key="3">
    <source>
        <dbReference type="EMBL" id="CAI2368808.1"/>
    </source>
</evidence>
<sequence length="423" mass="48103">MEPQSGPEYMELMFENGDIYKGEVWQNKFHGLGIFSKKDKFVYCGQFKAGAFHGIGRYCDPSQLMMFQGEYQHGQKNGNGRLETYKNNISYSSLIPDAGEVTFKSYKKYIDDKIISQVKGDLESEIIDCIRITEGEVKDKFGIHSAKNVDYNEQVSEMKKIRARSTFDKKYIGEFKHDFKYGLGIMEFSNGDTYQGEYINDKRHGFGKYTYLSVGHDCLVYFGQFSQDTMNGEGKMVFKDGTVFEGNFKNSKMHDEDAMLKYPNGDVYTGGIAHNQKHSKDGEYIYSSSNYSGADLVYKGEFKGDQRVGKGTVHFSTPSIIVNAKIEEDTQSQERIRSKATASVEFVDEKMIYEGEVSGEAIHGTGVLKHLDTGNEFRGTFMNNKKHCRCEFILKEGDTEKQFTGEYTHGVEDSSKSDYGRRS</sequence>
<dbReference type="Pfam" id="PF02493">
    <property type="entry name" value="MORN"/>
    <property type="match status" value="7"/>
</dbReference>
<keyword evidence="4" id="KW-1185">Reference proteome</keyword>
<comment type="caution">
    <text evidence="3">The sequence shown here is derived from an EMBL/GenBank/DDBJ whole genome shotgun (WGS) entry which is preliminary data.</text>
</comment>
<dbReference type="PANTHER" id="PTHR43215:SF14">
    <property type="entry name" value="RADIAL SPOKE HEAD 1 HOMOLOG"/>
    <property type="match status" value="1"/>
</dbReference>
<name>A0AAD1UK94_EUPCR</name>
<feature type="region of interest" description="Disordered" evidence="2">
    <location>
        <begin position="403"/>
        <end position="423"/>
    </location>
</feature>
<accession>A0AAD1UK94</accession>
<proteinExistence type="predicted"/>
<dbReference type="Proteomes" id="UP001295684">
    <property type="component" value="Unassembled WGS sequence"/>
</dbReference>
<evidence type="ECO:0000256" key="2">
    <source>
        <dbReference type="SAM" id="MobiDB-lite"/>
    </source>
</evidence>
<evidence type="ECO:0000256" key="1">
    <source>
        <dbReference type="ARBA" id="ARBA00022737"/>
    </source>
</evidence>
<organism evidence="3 4">
    <name type="scientific">Euplotes crassus</name>
    <dbReference type="NCBI Taxonomy" id="5936"/>
    <lineage>
        <taxon>Eukaryota</taxon>
        <taxon>Sar</taxon>
        <taxon>Alveolata</taxon>
        <taxon>Ciliophora</taxon>
        <taxon>Intramacronucleata</taxon>
        <taxon>Spirotrichea</taxon>
        <taxon>Hypotrichia</taxon>
        <taxon>Euplotida</taxon>
        <taxon>Euplotidae</taxon>
        <taxon>Moneuplotes</taxon>
    </lineage>
</organism>
<dbReference type="InterPro" id="IPR003409">
    <property type="entry name" value="MORN"/>
</dbReference>
<reference evidence="3" key="1">
    <citation type="submission" date="2023-07" db="EMBL/GenBank/DDBJ databases">
        <authorList>
            <consortium name="AG Swart"/>
            <person name="Singh M."/>
            <person name="Singh A."/>
            <person name="Seah K."/>
            <person name="Emmerich C."/>
        </authorList>
    </citation>
    <scope>NUCLEOTIDE SEQUENCE</scope>
    <source>
        <strain evidence="3">DP1</strain>
    </source>
</reference>
<evidence type="ECO:0000313" key="4">
    <source>
        <dbReference type="Proteomes" id="UP001295684"/>
    </source>
</evidence>
<dbReference type="SUPFAM" id="SSF82185">
    <property type="entry name" value="Histone H3 K4-specific methyltransferase SET7/9 N-terminal domain"/>
    <property type="match status" value="4"/>
</dbReference>
<dbReference type="Gene3D" id="2.20.110.10">
    <property type="entry name" value="Histone H3 K4-specific methyltransferase SET7/9 N-terminal domain"/>
    <property type="match status" value="3"/>
</dbReference>
<dbReference type="SMART" id="SM00698">
    <property type="entry name" value="MORN"/>
    <property type="match status" value="7"/>
</dbReference>
<dbReference type="AlphaFoldDB" id="A0AAD1UK94"/>
<dbReference type="EMBL" id="CAMPGE010009949">
    <property type="protein sequence ID" value="CAI2368808.1"/>
    <property type="molecule type" value="Genomic_DNA"/>
</dbReference>
<protein>
    <submittedName>
        <fullName evidence="3">Uncharacterized protein</fullName>
    </submittedName>
</protein>